<dbReference type="AlphaFoldDB" id="A0AAP5M9I3"/>
<keyword evidence="2" id="KW-1277">Toxin-antitoxin system</keyword>
<dbReference type="Gene3D" id="3.30.920.30">
    <property type="entry name" value="Hypothetical protein"/>
    <property type="match status" value="1"/>
</dbReference>
<evidence type="ECO:0000256" key="7">
    <source>
        <dbReference type="ARBA" id="ARBA00023016"/>
    </source>
</evidence>
<dbReference type="InterPro" id="IPR038570">
    <property type="entry name" value="HicA_sf"/>
</dbReference>
<dbReference type="PANTHER" id="PTHR34873">
    <property type="entry name" value="SSR1766 PROTEIN"/>
    <property type="match status" value="1"/>
</dbReference>
<protein>
    <submittedName>
        <fullName evidence="8">Type II toxin-antitoxin system HicA family toxin</fullName>
    </submittedName>
</protein>
<dbReference type="GO" id="GO:0003729">
    <property type="term" value="F:mRNA binding"/>
    <property type="evidence" value="ECO:0007669"/>
    <property type="project" value="InterPro"/>
</dbReference>
<evidence type="ECO:0000256" key="1">
    <source>
        <dbReference type="ARBA" id="ARBA00006620"/>
    </source>
</evidence>
<evidence type="ECO:0000256" key="3">
    <source>
        <dbReference type="ARBA" id="ARBA00022722"/>
    </source>
</evidence>
<keyword evidence="9" id="KW-1185">Reference proteome</keyword>
<evidence type="ECO:0000256" key="6">
    <source>
        <dbReference type="ARBA" id="ARBA00022884"/>
    </source>
</evidence>
<organism evidence="8 9">
    <name type="scientific">Aetokthonos hydrillicola Thurmond2011</name>
    <dbReference type="NCBI Taxonomy" id="2712845"/>
    <lineage>
        <taxon>Bacteria</taxon>
        <taxon>Bacillati</taxon>
        <taxon>Cyanobacteriota</taxon>
        <taxon>Cyanophyceae</taxon>
        <taxon>Nostocales</taxon>
        <taxon>Hapalosiphonaceae</taxon>
        <taxon>Aetokthonos</taxon>
    </lineage>
</organism>
<evidence type="ECO:0000313" key="8">
    <source>
        <dbReference type="EMBL" id="MDR9897260.1"/>
    </source>
</evidence>
<evidence type="ECO:0000256" key="4">
    <source>
        <dbReference type="ARBA" id="ARBA00022759"/>
    </source>
</evidence>
<evidence type="ECO:0000256" key="5">
    <source>
        <dbReference type="ARBA" id="ARBA00022801"/>
    </source>
</evidence>
<dbReference type="PANTHER" id="PTHR34873:SF3">
    <property type="entry name" value="ADDICTION MODULE TOXIN, HICA FAMILY"/>
    <property type="match status" value="1"/>
</dbReference>
<keyword evidence="4" id="KW-0255">Endonuclease</keyword>
<reference evidence="9" key="1">
    <citation type="journal article" date="2021" name="Science">
        <title>Hunting the eagle killer: A cyanobacterial neurotoxin causes vacuolar myelinopathy.</title>
        <authorList>
            <person name="Breinlinger S."/>
            <person name="Phillips T.J."/>
            <person name="Haram B.N."/>
            <person name="Mares J."/>
            <person name="Martinez Yerena J.A."/>
            <person name="Hrouzek P."/>
            <person name="Sobotka R."/>
            <person name="Henderson W.M."/>
            <person name="Schmieder P."/>
            <person name="Williams S.M."/>
            <person name="Lauderdale J.D."/>
            <person name="Wilde H.D."/>
            <person name="Gerrin W."/>
            <person name="Kust A."/>
            <person name="Washington J.W."/>
            <person name="Wagner C."/>
            <person name="Geier B."/>
            <person name="Liebeke M."/>
            <person name="Enke H."/>
            <person name="Niedermeyer T.H.J."/>
            <person name="Wilde S.B."/>
        </authorList>
    </citation>
    <scope>NUCLEOTIDE SEQUENCE [LARGE SCALE GENOMIC DNA]</scope>
    <source>
        <strain evidence="9">Thurmond2011</strain>
    </source>
</reference>
<dbReference type="Proteomes" id="UP000667802">
    <property type="component" value="Unassembled WGS sequence"/>
</dbReference>
<sequence length="66" mass="7666">MEKVLLHLGFEQARQKGSHVFYKHPDGRTTTVPNHSGRDIARPLIREILREIELTIEDFQAVLEDL</sequence>
<keyword evidence="7" id="KW-0346">Stress response</keyword>
<keyword evidence="6" id="KW-0694">RNA-binding</keyword>
<keyword evidence="3" id="KW-0540">Nuclease</keyword>
<keyword evidence="5" id="KW-0378">Hydrolase</keyword>
<dbReference type="EMBL" id="JAALHA020000011">
    <property type="protein sequence ID" value="MDR9897260.1"/>
    <property type="molecule type" value="Genomic_DNA"/>
</dbReference>
<evidence type="ECO:0000313" key="9">
    <source>
        <dbReference type="Proteomes" id="UP000667802"/>
    </source>
</evidence>
<dbReference type="GO" id="GO:0004519">
    <property type="term" value="F:endonuclease activity"/>
    <property type="evidence" value="ECO:0007669"/>
    <property type="project" value="UniProtKB-KW"/>
</dbReference>
<gene>
    <name evidence="8" type="ORF">G7B40_022220</name>
</gene>
<proteinExistence type="inferred from homology"/>
<accession>A0AAP5M9I3</accession>
<name>A0AAP5M9I3_9CYAN</name>
<comment type="similarity">
    <text evidence="1">Belongs to the HicA mRNA interferase family.</text>
</comment>
<evidence type="ECO:0000256" key="2">
    <source>
        <dbReference type="ARBA" id="ARBA00022649"/>
    </source>
</evidence>
<dbReference type="SUPFAM" id="SSF54786">
    <property type="entry name" value="YcfA/nrd intein domain"/>
    <property type="match status" value="1"/>
</dbReference>
<dbReference type="GO" id="GO:0016787">
    <property type="term" value="F:hydrolase activity"/>
    <property type="evidence" value="ECO:0007669"/>
    <property type="project" value="UniProtKB-KW"/>
</dbReference>
<dbReference type="Pfam" id="PF07927">
    <property type="entry name" value="HicA_toxin"/>
    <property type="match status" value="1"/>
</dbReference>
<comment type="caution">
    <text evidence="8">The sequence shown here is derived from an EMBL/GenBank/DDBJ whole genome shotgun (WGS) entry which is preliminary data.</text>
</comment>
<dbReference type="InterPro" id="IPR012933">
    <property type="entry name" value="HicA_mRNA_interferase"/>
</dbReference>